<protein>
    <recommendedName>
        <fullName evidence="4">2-amino-4-hydroxy-6-hydroxymethyldihydropteridine pyrophosphokinase</fullName>
        <ecNumber evidence="3">2.7.6.3</ecNumber>
    </recommendedName>
    <alternativeName>
        <fullName evidence="11">6-hydroxymethyl-7,8-dihydropterin pyrophosphokinase</fullName>
    </alternativeName>
    <alternativeName>
        <fullName evidence="12">7,8-dihydro-6-hydroxymethylpterin-pyrophosphokinase</fullName>
    </alternativeName>
</protein>
<evidence type="ECO:0000256" key="4">
    <source>
        <dbReference type="ARBA" id="ARBA00016218"/>
    </source>
</evidence>
<comment type="function">
    <text evidence="10">Catalyzes the transfer of pyrophosphate from adenosine triphosphate (ATP) to 6-hydroxymethyl-7,8-dihydropterin, an enzymatic step in folate biosynthesis pathway.</text>
</comment>
<dbReference type="InterPro" id="IPR035907">
    <property type="entry name" value="Hppk_sf"/>
</dbReference>
<accession>A0A6A8ABR2</accession>
<comment type="pathway">
    <text evidence="1">Cofactor biosynthesis; tetrahydrofolate biosynthesis; 2-amino-4-hydroxy-6-hydroxymethyl-7,8-dihydropteridine diphosphate from 7,8-dihydroneopterin triphosphate: step 4/4.</text>
</comment>
<dbReference type="PANTHER" id="PTHR43071">
    <property type="entry name" value="2-AMINO-4-HYDROXY-6-HYDROXYMETHYLDIHYDROPTERIDINE PYROPHOSPHOKINASE"/>
    <property type="match status" value="1"/>
</dbReference>
<feature type="domain" description="7,8-dihydro-6-hydroxymethylpterin-pyrophosphokinase" evidence="13">
    <location>
        <begin position="101"/>
        <end position="112"/>
    </location>
</feature>
<comment type="caution">
    <text evidence="14">The sequence shown here is derived from an EMBL/GenBank/DDBJ whole genome shotgun (WGS) entry which is preliminary data.</text>
</comment>
<keyword evidence="7 14" id="KW-0418">Kinase</keyword>
<evidence type="ECO:0000313" key="15">
    <source>
        <dbReference type="Proteomes" id="UP000435138"/>
    </source>
</evidence>
<dbReference type="Proteomes" id="UP000435138">
    <property type="component" value="Unassembled WGS sequence"/>
</dbReference>
<evidence type="ECO:0000256" key="5">
    <source>
        <dbReference type="ARBA" id="ARBA00022679"/>
    </source>
</evidence>
<keyword evidence="6" id="KW-0547">Nucleotide-binding</keyword>
<reference evidence="14 15" key="1">
    <citation type="submission" date="2019-11" db="EMBL/GenBank/DDBJ databases">
        <title>Genome analysis of Rhizobacterium cereale a novel genus and species isolated from maize roots in North Spain.</title>
        <authorList>
            <person name="Menendez E."/>
            <person name="Flores-Felix J.D."/>
            <person name="Ramirez-Bahena M.-H."/>
            <person name="Igual J.M."/>
            <person name="Garcia-Fraile P."/>
            <person name="Peix A."/>
            <person name="Velazquez E."/>
        </authorList>
    </citation>
    <scope>NUCLEOTIDE SEQUENCE [LARGE SCALE GENOMIC DNA]</scope>
    <source>
        <strain evidence="14 15">RZME27</strain>
    </source>
</reference>
<dbReference type="GO" id="GO:0046656">
    <property type="term" value="P:folic acid biosynthetic process"/>
    <property type="evidence" value="ECO:0007669"/>
    <property type="project" value="UniProtKB-KW"/>
</dbReference>
<evidence type="ECO:0000259" key="13">
    <source>
        <dbReference type="PROSITE" id="PS00794"/>
    </source>
</evidence>
<evidence type="ECO:0000313" key="14">
    <source>
        <dbReference type="EMBL" id="MQY47337.1"/>
    </source>
</evidence>
<evidence type="ECO:0000256" key="9">
    <source>
        <dbReference type="ARBA" id="ARBA00022909"/>
    </source>
</evidence>
<keyword evidence="15" id="KW-1185">Reference proteome</keyword>
<evidence type="ECO:0000256" key="3">
    <source>
        <dbReference type="ARBA" id="ARBA00013253"/>
    </source>
</evidence>
<dbReference type="CDD" id="cd00483">
    <property type="entry name" value="HPPK"/>
    <property type="match status" value="1"/>
</dbReference>
<evidence type="ECO:0000256" key="8">
    <source>
        <dbReference type="ARBA" id="ARBA00022840"/>
    </source>
</evidence>
<evidence type="ECO:0000256" key="10">
    <source>
        <dbReference type="ARBA" id="ARBA00029409"/>
    </source>
</evidence>
<dbReference type="Pfam" id="PF01288">
    <property type="entry name" value="HPPK"/>
    <property type="match status" value="1"/>
</dbReference>
<dbReference type="Gene3D" id="3.30.70.560">
    <property type="entry name" value="7,8-Dihydro-6-hydroxymethylpterin-pyrophosphokinase HPPK"/>
    <property type="match status" value="1"/>
</dbReference>
<dbReference type="GO" id="GO:0046654">
    <property type="term" value="P:tetrahydrofolate biosynthetic process"/>
    <property type="evidence" value="ECO:0007669"/>
    <property type="project" value="UniProtKB-UniPathway"/>
</dbReference>
<name>A0A6A8ABR2_9HYPH</name>
<gene>
    <name evidence="14" type="primary">folK</name>
    <name evidence="14" type="ORF">GAO09_14960</name>
</gene>
<evidence type="ECO:0000256" key="7">
    <source>
        <dbReference type="ARBA" id="ARBA00022777"/>
    </source>
</evidence>
<dbReference type="PROSITE" id="PS00794">
    <property type="entry name" value="HPPK"/>
    <property type="match status" value="1"/>
</dbReference>
<dbReference type="SUPFAM" id="SSF55083">
    <property type="entry name" value="6-hydroxymethyl-7,8-dihydropterin pyrophosphokinase, HPPK"/>
    <property type="match status" value="1"/>
</dbReference>
<comment type="similarity">
    <text evidence="2">Belongs to the HPPK family.</text>
</comment>
<dbReference type="GO" id="GO:0003848">
    <property type="term" value="F:2-amino-4-hydroxy-6-hydroxymethyldihydropteridine diphosphokinase activity"/>
    <property type="evidence" value="ECO:0007669"/>
    <property type="project" value="UniProtKB-EC"/>
</dbReference>
<organism evidence="14 15">
    <name type="scientific">Endobacterium cereale</name>
    <dbReference type="NCBI Taxonomy" id="2663029"/>
    <lineage>
        <taxon>Bacteria</taxon>
        <taxon>Pseudomonadati</taxon>
        <taxon>Pseudomonadota</taxon>
        <taxon>Alphaproteobacteria</taxon>
        <taxon>Hyphomicrobiales</taxon>
        <taxon>Rhizobiaceae</taxon>
        <taxon>Endobacterium</taxon>
    </lineage>
</organism>
<sequence length="178" mass="19741">MWRCVLSTAPDAVWTSATLGLGGNIGDPKEAMAEALRLLDGRGDCRVLAVSKLYVTPPWGRTDQADFFNCCALIDTTLAAEDLLATGLSIEKGMKRERLERWGPRTIDIDVLTYGDVERDTQPLQLPHPRMTERAFVLMPLADIAADLMVKGRPVSSWLALVNADGITVADENRDWWR</sequence>
<keyword evidence="8" id="KW-0067">ATP-binding</keyword>
<dbReference type="EMBL" id="WIXI01000044">
    <property type="protein sequence ID" value="MQY47337.1"/>
    <property type="molecule type" value="Genomic_DNA"/>
</dbReference>
<keyword evidence="9" id="KW-0289">Folate biosynthesis</keyword>
<dbReference type="GO" id="GO:0005524">
    <property type="term" value="F:ATP binding"/>
    <property type="evidence" value="ECO:0007669"/>
    <property type="project" value="UniProtKB-KW"/>
</dbReference>
<dbReference type="EC" id="2.7.6.3" evidence="3"/>
<dbReference type="UniPathway" id="UPA00077">
    <property type="reaction ID" value="UER00155"/>
</dbReference>
<evidence type="ECO:0000256" key="2">
    <source>
        <dbReference type="ARBA" id="ARBA00005810"/>
    </source>
</evidence>
<keyword evidence="5 14" id="KW-0808">Transferase</keyword>
<dbReference type="NCBIfam" id="TIGR01498">
    <property type="entry name" value="folK"/>
    <property type="match status" value="1"/>
</dbReference>
<dbReference type="RefSeq" id="WP_153354796.1">
    <property type="nucleotide sequence ID" value="NZ_JAYKOO010000001.1"/>
</dbReference>
<evidence type="ECO:0000256" key="12">
    <source>
        <dbReference type="ARBA" id="ARBA00033413"/>
    </source>
</evidence>
<evidence type="ECO:0000256" key="1">
    <source>
        <dbReference type="ARBA" id="ARBA00005051"/>
    </source>
</evidence>
<dbReference type="AlphaFoldDB" id="A0A6A8ABR2"/>
<evidence type="ECO:0000256" key="6">
    <source>
        <dbReference type="ARBA" id="ARBA00022741"/>
    </source>
</evidence>
<proteinExistence type="inferred from homology"/>
<dbReference type="GO" id="GO:0016301">
    <property type="term" value="F:kinase activity"/>
    <property type="evidence" value="ECO:0007669"/>
    <property type="project" value="UniProtKB-KW"/>
</dbReference>
<dbReference type="InterPro" id="IPR000550">
    <property type="entry name" value="Hppk"/>
</dbReference>
<evidence type="ECO:0000256" key="11">
    <source>
        <dbReference type="ARBA" id="ARBA00029766"/>
    </source>
</evidence>
<dbReference type="PANTHER" id="PTHR43071:SF1">
    <property type="entry name" value="2-AMINO-4-HYDROXY-6-HYDROXYMETHYLDIHYDROPTERIDINE PYROPHOSPHOKINASE"/>
    <property type="match status" value="1"/>
</dbReference>